<evidence type="ECO:0000256" key="5">
    <source>
        <dbReference type="ARBA" id="ARBA00047658"/>
    </source>
</evidence>
<feature type="compositionally biased region" description="Basic and acidic residues" evidence="7">
    <location>
        <begin position="16"/>
        <end position="26"/>
    </location>
</feature>
<evidence type="ECO:0000313" key="9">
    <source>
        <dbReference type="Proteomes" id="UP000683417"/>
    </source>
</evidence>
<sequence>MASHGVARSANTASRTEQEIDNEQREIKEYRDLENMIRTKVAGHEQTVELFELTSRILKKNPEYYTIWNHRRRLLTNSLFPKALSAAESVAFSSFNTASIAIPITSIRTESQTHDSRDKIKNDEILQLISDDLDFIIPIMIKYPKCYWIWNYRLWLLQQANEKLDRIISRNLWTRELALVEKMLVKDNRNFHGWGYRRMIVAQLEDPRLDGQSMVESEFEYTTKMINAPNGLSNFSAWHRRSKLIPRLLNERVADTAARYRLLDDELELIISAMYTDSYPYQQSAWFYYQFLMTIIIEPSKSTATINFTKGDRQRYVIQQIEILKDMLDGAEDCKWIYDTLIEFTLVISRMQNRGLHVAEKQDCISWLKKLKVLDHFRIGRWNDREKLLVDG</sequence>
<dbReference type="PANTHER" id="PTHR11129:SF2">
    <property type="entry name" value="GERANYLGERANYL TRANSFERASE TYPE-2 SUBUNIT ALPHA"/>
    <property type="match status" value="1"/>
</dbReference>
<dbReference type="InterPro" id="IPR002088">
    <property type="entry name" value="Prenyl_trans_a"/>
</dbReference>
<evidence type="ECO:0000256" key="2">
    <source>
        <dbReference type="ARBA" id="ARBA00022602"/>
    </source>
</evidence>
<evidence type="ECO:0000256" key="7">
    <source>
        <dbReference type="SAM" id="MobiDB-lite"/>
    </source>
</evidence>
<dbReference type="GO" id="GO:0005968">
    <property type="term" value="C:Rab-protein geranylgeranyltransferase complex"/>
    <property type="evidence" value="ECO:0007669"/>
    <property type="project" value="TreeGrafter"/>
</dbReference>
<dbReference type="AlphaFoldDB" id="A0A9W4GFM0"/>
<dbReference type="Pfam" id="PF01239">
    <property type="entry name" value="PPTA"/>
    <property type="match status" value="3"/>
</dbReference>
<protein>
    <recommendedName>
        <fullName evidence="6">Geranylgeranyl transferase type-2 subunit alpha</fullName>
        <ecNumber evidence="6">2.5.1.60</ecNumber>
    </recommendedName>
    <alternativeName>
        <fullName evidence="6">Geranylgeranyl transferase type II subunit alpha</fullName>
    </alternativeName>
</protein>
<dbReference type="GO" id="GO:0004663">
    <property type="term" value="F:Rab geranylgeranyltransferase activity"/>
    <property type="evidence" value="ECO:0007669"/>
    <property type="project" value="UniProtKB-UniRule"/>
</dbReference>
<reference evidence="8" key="1">
    <citation type="submission" date="2020-10" db="EMBL/GenBank/DDBJ databases">
        <authorList>
            <person name="Muller C M."/>
        </authorList>
    </citation>
    <scope>NUCLEOTIDE SEQUENCE</scope>
    <source>
        <strain evidence="8">THUN-12</strain>
    </source>
</reference>
<comment type="caution">
    <text evidence="8">The sequence shown here is derived from an EMBL/GenBank/DDBJ whole genome shotgun (WGS) entry which is preliminary data.</text>
</comment>
<keyword evidence="2 6" id="KW-0637">Prenyltransferase</keyword>
<evidence type="ECO:0000256" key="4">
    <source>
        <dbReference type="ARBA" id="ARBA00022737"/>
    </source>
</evidence>
<comment type="catalytic activity">
    <reaction evidence="5 6">
        <text>geranylgeranyl diphosphate + L-cysteinyl-[protein] = S-geranylgeranyl-L-cysteinyl-[protein] + diphosphate</text>
        <dbReference type="Rhea" id="RHEA:21240"/>
        <dbReference type="Rhea" id="RHEA-COMP:10131"/>
        <dbReference type="Rhea" id="RHEA-COMP:11537"/>
        <dbReference type="ChEBI" id="CHEBI:29950"/>
        <dbReference type="ChEBI" id="CHEBI:33019"/>
        <dbReference type="ChEBI" id="CHEBI:57533"/>
        <dbReference type="ChEBI" id="CHEBI:86021"/>
        <dbReference type="EC" id="2.5.1.60"/>
    </reaction>
</comment>
<evidence type="ECO:0000313" key="8">
    <source>
        <dbReference type="EMBL" id="CAD6502943.1"/>
    </source>
</evidence>
<keyword evidence="4" id="KW-0677">Repeat</keyword>
<accession>A0A9W4GFM0</accession>
<organism evidence="8 9">
    <name type="scientific">Blumeria graminis f. sp. triticale</name>
    <dbReference type="NCBI Taxonomy" id="1689686"/>
    <lineage>
        <taxon>Eukaryota</taxon>
        <taxon>Fungi</taxon>
        <taxon>Dikarya</taxon>
        <taxon>Ascomycota</taxon>
        <taxon>Pezizomycotina</taxon>
        <taxon>Leotiomycetes</taxon>
        <taxon>Erysiphales</taxon>
        <taxon>Erysiphaceae</taxon>
        <taxon>Blumeria</taxon>
    </lineage>
</organism>
<feature type="region of interest" description="Disordered" evidence="7">
    <location>
        <begin position="1"/>
        <end position="26"/>
    </location>
</feature>
<keyword evidence="3 6" id="KW-0808">Transferase</keyword>
<dbReference type="GO" id="GO:0097354">
    <property type="term" value="P:prenylation"/>
    <property type="evidence" value="ECO:0007669"/>
    <property type="project" value="UniProtKB-UniRule"/>
</dbReference>
<dbReference type="PROSITE" id="PS51147">
    <property type="entry name" value="PFTA"/>
    <property type="match status" value="3"/>
</dbReference>
<gene>
    <name evidence="8" type="ORF">BGTH12_LOCUS4301</name>
</gene>
<comment type="similarity">
    <text evidence="1 6">Belongs to the protein prenyltransferase subunit alpha family.</text>
</comment>
<dbReference type="PANTHER" id="PTHR11129">
    <property type="entry name" value="PROTEIN FARNESYLTRANSFERASE ALPHA SUBUNIT/RAB GERANYLGERANYL TRANSFERASE ALPHA SUBUNIT"/>
    <property type="match status" value="1"/>
</dbReference>
<dbReference type="EC" id="2.5.1.60" evidence="6"/>
<dbReference type="Proteomes" id="UP000683417">
    <property type="component" value="Unassembled WGS sequence"/>
</dbReference>
<evidence type="ECO:0000256" key="1">
    <source>
        <dbReference type="ARBA" id="ARBA00006734"/>
    </source>
</evidence>
<proteinExistence type="inferred from homology"/>
<evidence type="ECO:0000256" key="6">
    <source>
        <dbReference type="RuleBase" id="RU367120"/>
    </source>
</evidence>
<evidence type="ECO:0000256" key="3">
    <source>
        <dbReference type="ARBA" id="ARBA00022679"/>
    </source>
</evidence>
<comment type="function">
    <text evidence="6">Catalyzes the transfer of a geranyl-geranyl moiety from geranyl-geranyl pyrophosphate to cysteines occuring in specific C-terminal amino acid sequences.</text>
</comment>
<dbReference type="EMBL" id="CAJHIT010000007">
    <property type="protein sequence ID" value="CAD6502943.1"/>
    <property type="molecule type" value="Genomic_DNA"/>
</dbReference>
<name>A0A9W4GFM0_BLUGR</name>